<dbReference type="Proteomes" id="UP001432322">
    <property type="component" value="Unassembled WGS sequence"/>
</dbReference>
<protein>
    <submittedName>
        <fullName evidence="1">Uncharacterized protein</fullName>
    </submittedName>
</protein>
<sequence>IISILSARSQARNESHFACNRFRIGRCQAGRHHRLPLSADAIPSNGARRCRQRRYHLILSRVEVVVGRRADGQSRGNLRCDEARTARIPLVRSCLDHRPCGRRCGSVVVCPRMELLLSSPTVERPFIYRFTSLAAWDTLTICATRRLRQSPLASLIIRIL</sequence>
<proteinExistence type="predicted"/>
<organism evidence="1 2">
    <name type="scientific">Pristionchus fissidentatus</name>
    <dbReference type="NCBI Taxonomy" id="1538716"/>
    <lineage>
        <taxon>Eukaryota</taxon>
        <taxon>Metazoa</taxon>
        <taxon>Ecdysozoa</taxon>
        <taxon>Nematoda</taxon>
        <taxon>Chromadorea</taxon>
        <taxon>Rhabditida</taxon>
        <taxon>Rhabditina</taxon>
        <taxon>Diplogasteromorpha</taxon>
        <taxon>Diplogasteroidea</taxon>
        <taxon>Neodiplogasteridae</taxon>
        <taxon>Pristionchus</taxon>
    </lineage>
</organism>
<gene>
    <name evidence="1" type="ORF">PFISCL1PPCAC_20816</name>
</gene>
<reference evidence="1" key="1">
    <citation type="submission" date="2023-10" db="EMBL/GenBank/DDBJ databases">
        <title>Genome assembly of Pristionchus species.</title>
        <authorList>
            <person name="Yoshida K."/>
            <person name="Sommer R.J."/>
        </authorList>
    </citation>
    <scope>NUCLEOTIDE SEQUENCE</scope>
    <source>
        <strain evidence="1">RS5133</strain>
    </source>
</reference>
<name>A0AAV5WFM0_9BILA</name>
<feature type="non-terminal residue" evidence="1">
    <location>
        <position position="1"/>
    </location>
</feature>
<accession>A0AAV5WFM0</accession>
<evidence type="ECO:0000313" key="1">
    <source>
        <dbReference type="EMBL" id="GMT29519.1"/>
    </source>
</evidence>
<keyword evidence="2" id="KW-1185">Reference proteome</keyword>
<evidence type="ECO:0000313" key="2">
    <source>
        <dbReference type="Proteomes" id="UP001432322"/>
    </source>
</evidence>
<dbReference type="EMBL" id="BTSY01000005">
    <property type="protein sequence ID" value="GMT29519.1"/>
    <property type="molecule type" value="Genomic_DNA"/>
</dbReference>
<comment type="caution">
    <text evidence="1">The sequence shown here is derived from an EMBL/GenBank/DDBJ whole genome shotgun (WGS) entry which is preliminary data.</text>
</comment>
<dbReference type="AlphaFoldDB" id="A0AAV5WFM0"/>